<dbReference type="InterPro" id="IPR042177">
    <property type="entry name" value="Cell/Rod_1"/>
</dbReference>
<dbReference type="Proteomes" id="UP000176322">
    <property type="component" value="Unassembled WGS sequence"/>
</dbReference>
<evidence type="ECO:0000256" key="4">
    <source>
        <dbReference type="ARBA" id="ARBA00032089"/>
    </source>
</evidence>
<evidence type="ECO:0000313" key="8">
    <source>
        <dbReference type="Proteomes" id="UP000176322"/>
    </source>
</evidence>
<dbReference type="STRING" id="1798475.A2837_02005"/>
<name>A0A1F6BYH8_9BACT</name>
<evidence type="ECO:0000256" key="1">
    <source>
        <dbReference type="ARBA" id="ARBA00009369"/>
    </source>
</evidence>
<dbReference type="PANTHER" id="PTHR34138:SF1">
    <property type="entry name" value="CELL SHAPE-DETERMINING PROTEIN MREC"/>
    <property type="match status" value="1"/>
</dbReference>
<feature type="transmembrane region" description="Helical" evidence="5">
    <location>
        <begin position="21"/>
        <end position="43"/>
    </location>
</feature>
<protein>
    <recommendedName>
        <fullName evidence="2">Cell shape-determining protein MreC</fullName>
    </recommendedName>
    <alternativeName>
        <fullName evidence="4">Cell shape protein MreC</fullName>
    </alternativeName>
</protein>
<dbReference type="Pfam" id="PF04085">
    <property type="entry name" value="MreC"/>
    <property type="match status" value="1"/>
</dbReference>
<keyword evidence="5" id="KW-1133">Transmembrane helix</keyword>
<evidence type="ECO:0000256" key="2">
    <source>
        <dbReference type="ARBA" id="ARBA00013855"/>
    </source>
</evidence>
<accession>A0A1F6BYH8</accession>
<dbReference type="EMBL" id="MFKO01000002">
    <property type="protein sequence ID" value="OGG41961.1"/>
    <property type="molecule type" value="Genomic_DNA"/>
</dbReference>
<comment type="similarity">
    <text evidence="1">Belongs to the MreC family.</text>
</comment>
<dbReference type="Gene3D" id="2.40.10.340">
    <property type="entry name" value="Rod shape-determining protein MreC, domain 1"/>
    <property type="match status" value="1"/>
</dbReference>
<evidence type="ECO:0000313" key="7">
    <source>
        <dbReference type="EMBL" id="OGG41961.1"/>
    </source>
</evidence>
<proteinExistence type="inferred from homology"/>
<sequence length="306" mass="32805">MKNFLSTKTTSRHRTSPEKRELVLLGGIFVPLFLLLWLFPGLLGQFAAPLIRPLLSAETKLRQSITDQDQPGANLDNIELDRLRAENTALRTVLGSENETRIAAGVIGRPTNLPYDVLVIDKGERDGIVKDAPVYVGTNQVIGFIVAVYKESSVAALVTTPGWSSTVYIYGPNIYTTAVGQGGGIARVHTPQGIKLEEGNIVVVPSLSDGIFGRISAVDSIPSRTEQYGYVAMNMPLNSIRLVAVGTRPLSTIDFETAKTVVNEAGRNLLLVPVPEGILIEAESATSTATSTDANVSTTATTTEIQ</sequence>
<dbReference type="InterPro" id="IPR042175">
    <property type="entry name" value="Cell/Rod_MreC_2"/>
</dbReference>
<evidence type="ECO:0000256" key="5">
    <source>
        <dbReference type="SAM" id="Phobius"/>
    </source>
</evidence>
<evidence type="ECO:0000256" key="3">
    <source>
        <dbReference type="ARBA" id="ARBA00022960"/>
    </source>
</evidence>
<dbReference type="InterPro" id="IPR007221">
    <property type="entry name" value="MreC"/>
</dbReference>
<keyword evidence="5" id="KW-0472">Membrane</keyword>
<organism evidence="7 8">
    <name type="scientific">Candidatus Kaiserbacteria bacterium RIFCSPHIGHO2_01_FULL_46_22</name>
    <dbReference type="NCBI Taxonomy" id="1798475"/>
    <lineage>
        <taxon>Bacteria</taxon>
        <taxon>Candidatus Kaiseribacteriota</taxon>
    </lineage>
</organism>
<comment type="caution">
    <text evidence="7">The sequence shown here is derived from an EMBL/GenBank/DDBJ whole genome shotgun (WGS) entry which is preliminary data.</text>
</comment>
<dbReference type="AlphaFoldDB" id="A0A1F6BYH8"/>
<dbReference type="InterPro" id="IPR055342">
    <property type="entry name" value="MreC_beta-barrel_core"/>
</dbReference>
<evidence type="ECO:0000259" key="6">
    <source>
        <dbReference type="Pfam" id="PF04085"/>
    </source>
</evidence>
<feature type="domain" description="Rod shape-determining protein MreC beta-barrel core" evidence="6">
    <location>
        <begin position="106"/>
        <end position="245"/>
    </location>
</feature>
<dbReference type="Gene3D" id="2.40.10.350">
    <property type="entry name" value="Rod shape-determining protein MreC, domain 2"/>
    <property type="match status" value="1"/>
</dbReference>
<dbReference type="GO" id="GO:0005886">
    <property type="term" value="C:plasma membrane"/>
    <property type="evidence" value="ECO:0007669"/>
    <property type="project" value="TreeGrafter"/>
</dbReference>
<keyword evidence="5" id="KW-0812">Transmembrane</keyword>
<dbReference type="PANTHER" id="PTHR34138">
    <property type="entry name" value="CELL SHAPE-DETERMINING PROTEIN MREC"/>
    <property type="match status" value="1"/>
</dbReference>
<reference evidence="7 8" key="1">
    <citation type="journal article" date="2016" name="Nat. Commun.">
        <title>Thousands of microbial genomes shed light on interconnected biogeochemical processes in an aquifer system.</title>
        <authorList>
            <person name="Anantharaman K."/>
            <person name="Brown C.T."/>
            <person name="Hug L.A."/>
            <person name="Sharon I."/>
            <person name="Castelle C.J."/>
            <person name="Probst A.J."/>
            <person name="Thomas B.C."/>
            <person name="Singh A."/>
            <person name="Wilkins M.J."/>
            <person name="Karaoz U."/>
            <person name="Brodie E.L."/>
            <person name="Williams K.H."/>
            <person name="Hubbard S.S."/>
            <person name="Banfield J.F."/>
        </authorList>
    </citation>
    <scope>NUCLEOTIDE SEQUENCE [LARGE SCALE GENOMIC DNA]</scope>
</reference>
<gene>
    <name evidence="7" type="ORF">A2837_02005</name>
</gene>
<keyword evidence="3" id="KW-0133">Cell shape</keyword>
<dbReference type="GO" id="GO:0008360">
    <property type="term" value="P:regulation of cell shape"/>
    <property type="evidence" value="ECO:0007669"/>
    <property type="project" value="UniProtKB-KW"/>
</dbReference>